<dbReference type="OrthoDB" id="146908at2"/>
<dbReference type="Proteomes" id="UP000004949">
    <property type="component" value="Unassembled WGS sequence"/>
</dbReference>
<dbReference type="PATRIC" id="fig|1088869.3.peg.78"/>
<organism evidence="1 2">
    <name type="scientific">Gluconobacter morbifer G707</name>
    <dbReference type="NCBI Taxonomy" id="1088869"/>
    <lineage>
        <taxon>Bacteria</taxon>
        <taxon>Pseudomonadati</taxon>
        <taxon>Pseudomonadota</taxon>
        <taxon>Alphaproteobacteria</taxon>
        <taxon>Acetobacterales</taxon>
        <taxon>Acetobacteraceae</taxon>
        <taxon>Gluconobacter</taxon>
    </lineage>
</organism>
<accession>G6XF14</accession>
<evidence type="ECO:0000313" key="1">
    <source>
        <dbReference type="EMBL" id="EHH68772.1"/>
    </source>
</evidence>
<comment type="caution">
    <text evidence="1">The sequence shown here is derived from an EMBL/GenBank/DDBJ whole genome shotgun (WGS) entry which is preliminary data.</text>
</comment>
<dbReference type="AlphaFoldDB" id="G6XF14"/>
<dbReference type="RefSeq" id="WP_008850230.1">
    <property type="nucleotide sequence ID" value="NZ_AGQV01000001.1"/>
</dbReference>
<dbReference type="Gene3D" id="3.90.550.20">
    <property type="match status" value="1"/>
</dbReference>
<dbReference type="EMBL" id="AGQV01000001">
    <property type="protein sequence ID" value="EHH68772.1"/>
    <property type="molecule type" value="Genomic_DNA"/>
</dbReference>
<keyword evidence="2" id="KW-1185">Reference proteome</keyword>
<sequence length="298" mass="34272">MEHAFAIANILHLHSKVLEASFFYRIAFDLHGKQQTEFPLPQSLLQVRLLCLLKASQPLPEEEMAELQQYSPAFARYIEGIRQAWRNGRPQAGLQLIGNAFEDFHSGEEIDRLYLEIALNHEPCGLKAPDAASGHAIPHHLYMYWDANPPDEIRENFQYHADLLGCSFTAFDRESGAQWLYDHHGREVSEQFLKARHPAEGADLLRLYVILSNGGWWLDADLRLRSKEAWEQLDQSSRTGCRLFSTHNFVLHNDFFGAALQQGSPVTDVQIETQQDFDTFVEEYDVQYKASGPTWHHH</sequence>
<proteinExistence type="predicted"/>
<name>G6XF14_9PROT</name>
<gene>
    <name evidence="1" type="ORF">GMO_00790</name>
</gene>
<protein>
    <submittedName>
        <fullName evidence="1">Uncharacterized protein</fullName>
    </submittedName>
</protein>
<reference evidence="1 2" key="1">
    <citation type="submission" date="2011-10" db="EMBL/GenBank/DDBJ databases">
        <title>Genome sequence of Gluconobacter morbifer G707, isolated from Drosophila gut.</title>
        <authorList>
            <person name="Lee W.-J."/>
            <person name="Kim E.-K."/>
        </authorList>
    </citation>
    <scope>NUCLEOTIDE SEQUENCE [LARGE SCALE GENOMIC DNA]</scope>
    <source>
        <strain evidence="1 2">G707</strain>
    </source>
</reference>
<dbReference type="STRING" id="1088869.GMO_00790"/>
<evidence type="ECO:0000313" key="2">
    <source>
        <dbReference type="Proteomes" id="UP000004949"/>
    </source>
</evidence>